<keyword evidence="4" id="KW-0560">Oxidoreductase</keyword>
<keyword evidence="6" id="KW-1185">Reference proteome</keyword>
<dbReference type="SUPFAM" id="SSF51735">
    <property type="entry name" value="NAD(P)-binding Rossmann-fold domains"/>
    <property type="match status" value="1"/>
</dbReference>
<accession>A0A502ERG9</accession>
<dbReference type="RefSeq" id="WP_140507335.1">
    <property type="nucleotide sequence ID" value="NZ_RCZH01000007.1"/>
</dbReference>
<dbReference type="AlphaFoldDB" id="A0A502ERG9"/>
<dbReference type="OrthoDB" id="9794387at2"/>
<dbReference type="GO" id="GO:0006729">
    <property type="term" value="P:tetrahydrobiopterin biosynthetic process"/>
    <property type="evidence" value="ECO:0007669"/>
    <property type="project" value="TreeGrafter"/>
</dbReference>
<protein>
    <submittedName>
        <fullName evidence="5">SDR family NAD(P)-dependent oxidoreductase</fullName>
    </submittedName>
</protein>
<dbReference type="PANTHER" id="PTHR44085">
    <property type="entry name" value="SEPIAPTERIN REDUCTASE"/>
    <property type="match status" value="1"/>
</dbReference>
<evidence type="ECO:0000256" key="1">
    <source>
        <dbReference type="ARBA" id="ARBA00004496"/>
    </source>
</evidence>
<dbReference type="PANTHER" id="PTHR44085:SF2">
    <property type="entry name" value="SEPIAPTERIN REDUCTASE"/>
    <property type="match status" value="1"/>
</dbReference>
<evidence type="ECO:0000313" key="6">
    <source>
        <dbReference type="Proteomes" id="UP000319700"/>
    </source>
</evidence>
<dbReference type="InterPro" id="IPR002347">
    <property type="entry name" value="SDR_fam"/>
</dbReference>
<organism evidence="5 6">
    <name type="scientific">Flavobacterium pectinovorum</name>
    <dbReference type="NCBI Taxonomy" id="29533"/>
    <lineage>
        <taxon>Bacteria</taxon>
        <taxon>Pseudomonadati</taxon>
        <taxon>Bacteroidota</taxon>
        <taxon>Flavobacteriia</taxon>
        <taxon>Flavobacteriales</taxon>
        <taxon>Flavobacteriaceae</taxon>
        <taxon>Flavobacterium</taxon>
    </lineage>
</organism>
<dbReference type="GO" id="GO:0004757">
    <property type="term" value="F:sepiapterin reductase (NADP+) activity"/>
    <property type="evidence" value="ECO:0007669"/>
    <property type="project" value="TreeGrafter"/>
</dbReference>
<dbReference type="InterPro" id="IPR036291">
    <property type="entry name" value="NAD(P)-bd_dom_sf"/>
</dbReference>
<gene>
    <name evidence="5" type="ORF">EAH81_12360</name>
</gene>
<sequence length="228" mass="25844">MRKIIIITGANRGLGKALVDLSLNDKESKIISISRSLHDDHVDVSSDKLILVKTDLAEPFSATFIEVLKKEMLENSILYYFNNASIILPIDKISSFEIADVNRSINVNINFPVNLINSLLSNFKSNGIVLINITSGAGNNAILHWSLYCSAKAYMKMFFKVLEDENRNNNKLKIFSIDPGVLDTKMQQDIRNNEFPEKQYFDSLKEDNRLIKAEDAAKKIFIEINLDL</sequence>
<dbReference type="Gene3D" id="3.40.50.720">
    <property type="entry name" value="NAD(P)-binding Rossmann-like Domain"/>
    <property type="match status" value="1"/>
</dbReference>
<dbReference type="Pfam" id="PF00106">
    <property type="entry name" value="adh_short"/>
    <property type="match status" value="1"/>
</dbReference>
<dbReference type="GO" id="GO:0005737">
    <property type="term" value="C:cytoplasm"/>
    <property type="evidence" value="ECO:0007669"/>
    <property type="project" value="UniProtKB-SubCell"/>
</dbReference>
<evidence type="ECO:0000256" key="4">
    <source>
        <dbReference type="ARBA" id="ARBA00023002"/>
    </source>
</evidence>
<name>A0A502ERG9_9FLAO</name>
<evidence type="ECO:0000313" key="5">
    <source>
        <dbReference type="EMBL" id="TPG40087.1"/>
    </source>
</evidence>
<proteinExistence type="predicted"/>
<evidence type="ECO:0000256" key="3">
    <source>
        <dbReference type="ARBA" id="ARBA00022857"/>
    </source>
</evidence>
<evidence type="ECO:0000256" key="2">
    <source>
        <dbReference type="ARBA" id="ARBA00022490"/>
    </source>
</evidence>
<dbReference type="InterPro" id="IPR051721">
    <property type="entry name" value="Biopterin_syn/organic_redct"/>
</dbReference>
<dbReference type="PRINTS" id="PR00081">
    <property type="entry name" value="GDHRDH"/>
</dbReference>
<comment type="subcellular location">
    <subcellularLocation>
        <location evidence="1">Cytoplasm</location>
    </subcellularLocation>
</comment>
<comment type="caution">
    <text evidence="5">The sequence shown here is derived from an EMBL/GenBank/DDBJ whole genome shotgun (WGS) entry which is preliminary data.</text>
</comment>
<reference evidence="5 6" key="1">
    <citation type="journal article" date="2019" name="Environ. Microbiol.">
        <title>Species interactions and distinct microbial communities in high Arctic permafrost affected cryosols are associated with the CH4 and CO2 gas fluxes.</title>
        <authorList>
            <person name="Altshuler I."/>
            <person name="Hamel J."/>
            <person name="Turney S."/>
            <person name="Magnuson E."/>
            <person name="Levesque R."/>
            <person name="Greer C."/>
            <person name="Whyte L.G."/>
        </authorList>
    </citation>
    <scope>NUCLEOTIDE SEQUENCE [LARGE SCALE GENOMIC DNA]</scope>
    <source>
        <strain evidence="5 6">42</strain>
    </source>
</reference>
<dbReference type="Proteomes" id="UP000319700">
    <property type="component" value="Unassembled WGS sequence"/>
</dbReference>
<dbReference type="EMBL" id="RCZH01000007">
    <property type="protein sequence ID" value="TPG40087.1"/>
    <property type="molecule type" value="Genomic_DNA"/>
</dbReference>
<keyword evidence="3" id="KW-0521">NADP</keyword>
<keyword evidence="2" id="KW-0963">Cytoplasm</keyword>